<dbReference type="OrthoDB" id="10553873at2759"/>
<dbReference type="Proteomes" id="UP000821853">
    <property type="component" value="Unassembled WGS sequence"/>
</dbReference>
<dbReference type="SUPFAM" id="SSF56219">
    <property type="entry name" value="DNase I-like"/>
    <property type="match status" value="1"/>
</dbReference>
<protein>
    <submittedName>
        <fullName evidence="1">Uncharacterized protein</fullName>
    </submittedName>
</protein>
<dbReference type="VEuPathDB" id="VectorBase:HLOH_059647"/>
<evidence type="ECO:0000313" key="2">
    <source>
        <dbReference type="Proteomes" id="UP000821853"/>
    </source>
</evidence>
<comment type="caution">
    <text evidence="1">The sequence shown here is derived from an EMBL/GenBank/DDBJ whole genome shotgun (WGS) entry which is preliminary data.</text>
</comment>
<dbReference type="InterPro" id="IPR036691">
    <property type="entry name" value="Endo/exonu/phosph_ase_sf"/>
</dbReference>
<keyword evidence="2" id="KW-1185">Reference proteome</keyword>
<proteinExistence type="predicted"/>
<accession>A0A9J6H8J3</accession>
<dbReference type="Gene3D" id="3.60.10.10">
    <property type="entry name" value="Endonuclease/exonuclease/phosphatase"/>
    <property type="match status" value="1"/>
</dbReference>
<dbReference type="AlphaFoldDB" id="A0A9J6H8J3"/>
<organism evidence="1 2">
    <name type="scientific">Haemaphysalis longicornis</name>
    <name type="common">Bush tick</name>
    <dbReference type="NCBI Taxonomy" id="44386"/>
    <lineage>
        <taxon>Eukaryota</taxon>
        <taxon>Metazoa</taxon>
        <taxon>Ecdysozoa</taxon>
        <taxon>Arthropoda</taxon>
        <taxon>Chelicerata</taxon>
        <taxon>Arachnida</taxon>
        <taxon>Acari</taxon>
        <taxon>Parasitiformes</taxon>
        <taxon>Ixodida</taxon>
        <taxon>Ixodoidea</taxon>
        <taxon>Ixodidae</taxon>
        <taxon>Haemaphysalinae</taxon>
        <taxon>Haemaphysalis</taxon>
    </lineage>
</organism>
<gene>
    <name evidence="1" type="ORF">HPB48_026018</name>
</gene>
<sequence>MARTVRAVGRSIKLQRTHRSRRRAHRRCVRVGFLNMNGARRTQKWAELYRALEEEGMSVMQVAETHFRDEEQPPIHQDWCWTGQNRSGNDRKGGGVGLLWRRGLRWKRQYGECRDHLWAVGELLGVPTAVCVLYLSVVSTHQAANAELLACVLNDARKVGQGPRNNHYRRFQWSRN</sequence>
<name>A0A9J6H8J3_HAELO</name>
<dbReference type="EMBL" id="JABSTR010001453">
    <property type="protein sequence ID" value="KAH9384035.1"/>
    <property type="molecule type" value="Genomic_DNA"/>
</dbReference>
<evidence type="ECO:0000313" key="1">
    <source>
        <dbReference type="EMBL" id="KAH9384035.1"/>
    </source>
</evidence>
<reference evidence="1 2" key="1">
    <citation type="journal article" date="2020" name="Cell">
        <title>Large-Scale Comparative Analyses of Tick Genomes Elucidate Their Genetic Diversity and Vector Capacities.</title>
        <authorList>
            <consortium name="Tick Genome and Microbiome Consortium (TIGMIC)"/>
            <person name="Jia N."/>
            <person name="Wang J."/>
            <person name="Shi W."/>
            <person name="Du L."/>
            <person name="Sun Y."/>
            <person name="Zhan W."/>
            <person name="Jiang J.F."/>
            <person name="Wang Q."/>
            <person name="Zhang B."/>
            <person name="Ji P."/>
            <person name="Bell-Sakyi L."/>
            <person name="Cui X.M."/>
            <person name="Yuan T.T."/>
            <person name="Jiang B.G."/>
            <person name="Yang W.F."/>
            <person name="Lam T.T."/>
            <person name="Chang Q.C."/>
            <person name="Ding S.J."/>
            <person name="Wang X.J."/>
            <person name="Zhu J.G."/>
            <person name="Ruan X.D."/>
            <person name="Zhao L."/>
            <person name="Wei J.T."/>
            <person name="Ye R.Z."/>
            <person name="Que T.C."/>
            <person name="Du C.H."/>
            <person name="Zhou Y.H."/>
            <person name="Cheng J.X."/>
            <person name="Dai P.F."/>
            <person name="Guo W.B."/>
            <person name="Han X.H."/>
            <person name="Huang E.J."/>
            <person name="Li L.F."/>
            <person name="Wei W."/>
            <person name="Gao Y.C."/>
            <person name="Liu J.Z."/>
            <person name="Shao H.Z."/>
            <person name="Wang X."/>
            <person name="Wang C.C."/>
            <person name="Yang T.C."/>
            <person name="Huo Q.B."/>
            <person name="Li W."/>
            <person name="Chen H.Y."/>
            <person name="Chen S.E."/>
            <person name="Zhou L.G."/>
            <person name="Ni X.B."/>
            <person name="Tian J.H."/>
            <person name="Sheng Y."/>
            <person name="Liu T."/>
            <person name="Pan Y.S."/>
            <person name="Xia L.Y."/>
            <person name="Li J."/>
            <person name="Zhao F."/>
            <person name="Cao W.C."/>
        </authorList>
    </citation>
    <scope>NUCLEOTIDE SEQUENCE [LARGE SCALE GENOMIC DNA]</scope>
    <source>
        <strain evidence="1">HaeL-2018</strain>
    </source>
</reference>